<name>A0A380P7Z6_WEIVI</name>
<reference evidence="1 2" key="1">
    <citation type="submission" date="2018-06" db="EMBL/GenBank/DDBJ databases">
        <authorList>
            <consortium name="Pathogen Informatics"/>
            <person name="Doyle S."/>
        </authorList>
    </citation>
    <scope>NUCLEOTIDE SEQUENCE [LARGE SCALE GENOMIC DNA]</scope>
    <source>
        <strain evidence="1 2">NCTC13645</strain>
    </source>
</reference>
<organism evidence="1 2">
    <name type="scientific">Weissella viridescens</name>
    <name type="common">Lactobacillus viridescens</name>
    <dbReference type="NCBI Taxonomy" id="1629"/>
    <lineage>
        <taxon>Bacteria</taxon>
        <taxon>Bacillati</taxon>
        <taxon>Bacillota</taxon>
        <taxon>Bacilli</taxon>
        <taxon>Lactobacillales</taxon>
        <taxon>Lactobacillaceae</taxon>
        <taxon>Weissella</taxon>
    </lineage>
</organism>
<accession>A0A380P7Z6</accession>
<dbReference type="AlphaFoldDB" id="A0A380P7Z6"/>
<evidence type="ECO:0000313" key="1">
    <source>
        <dbReference type="EMBL" id="SUP61333.1"/>
    </source>
</evidence>
<proteinExistence type="predicted"/>
<dbReference type="Proteomes" id="UP000254621">
    <property type="component" value="Unassembled WGS sequence"/>
</dbReference>
<dbReference type="EMBL" id="UHIV01000007">
    <property type="protein sequence ID" value="SUP61333.1"/>
    <property type="molecule type" value="Genomic_DNA"/>
</dbReference>
<evidence type="ECO:0000313" key="2">
    <source>
        <dbReference type="Proteomes" id="UP000254621"/>
    </source>
</evidence>
<gene>
    <name evidence="1" type="ORF">NCTC13645_02488</name>
</gene>
<sequence>MNILRDKFDAGKPAAEVLTGVKAVVEAMTFPTTMSWGRHSLSMFVQFVGLFHYWMIQSCHSTFWMWLRDVQHVDTAS</sequence>
<protein>
    <submittedName>
        <fullName evidence="1">Uncharacterized protein</fullName>
    </submittedName>
</protein>